<dbReference type="EMBL" id="AP009552">
    <property type="protein sequence ID" value="BAG00130.1"/>
    <property type="molecule type" value="Genomic_DNA"/>
</dbReference>
<evidence type="ECO:0000313" key="3">
    <source>
        <dbReference type="Proteomes" id="UP000001510"/>
    </source>
</evidence>
<keyword evidence="1" id="KW-0812">Transmembrane</keyword>
<dbReference type="AlphaFoldDB" id="B0JMW6"/>
<keyword evidence="1" id="KW-1133">Transmembrane helix</keyword>
<keyword evidence="1" id="KW-0472">Membrane</keyword>
<dbReference type="EnsemblBacteria" id="BAG00130">
    <property type="protein sequence ID" value="BAG00130"/>
    <property type="gene ID" value="MAE_03080"/>
</dbReference>
<dbReference type="PaxDb" id="449447-MAE_03080"/>
<dbReference type="BioCyc" id="MAER449447:MAE_RS28185-MONOMER"/>
<sequence>MTFSPSAWLTPFFNTPLWRAGGVSITLGWTIGILVLFILVTCLTIAFKSLLKNRLLKSIGFGKISLLFSGMRRCGLPNPLILPVKPKFKLYFIYFSF</sequence>
<evidence type="ECO:0000313" key="2">
    <source>
        <dbReference type="EMBL" id="BAG00130.1"/>
    </source>
</evidence>
<dbReference type="Proteomes" id="UP000001510">
    <property type="component" value="Chromosome"/>
</dbReference>
<reference evidence="2 3" key="1">
    <citation type="journal article" date="2007" name="DNA Res.">
        <title>Complete genomic structure of the bloom-forming toxic cyanobacterium Microcystis aeruginosa NIES-843.</title>
        <authorList>
            <person name="Kaneko T."/>
            <person name="Nakajima N."/>
            <person name="Okamoto S."/>
            <person name="Suzuki I."/>
            <person name="Tanabe Y."/>
            <person name="Tamaoki M."/>
            <person name="Nakamura Y."/>
            <person name="Kasai F."/>
            <person name="Watanabe A."/>
            <person name="Kawashima K."/>
            <person name="Kishida Y."/>
            <person name="Ono A."/>
            <person name="Shimizu Y."/>
            <person name="Takahashi C."/>
            <person name="Minami C."/>
            <person name="Fujishiro T."/>
            <person name="Kohara M."/>
            <person name="Katoh M."/>
            <person name="Nakazaki N."/>
            <person name="Nakayama S."/>
            <person name="Yamada M."/>
            <person name="Tabata S."/>
            <person name="Watanabe M.M."/>
        </authorList>
    </citation>
    <scope>NUCLEOTIDE SEQUENCE [LARGE SCALE GENOMIC DNA]</scope>
    <source>
        <strain evidence="3">NIES-843 / IAM M-247</strain>
    </source>
</reference>
<keyword evidence="3" id="KW-1185">Reference proteome</keyword>
<gene>
    <name evidence="2" type="ordered locus">MAE_03080</name>
</gene>
<protein>
    <submittedName>
        <fullName evidence="2">Uncharacterized protein</fullName>
    </submittedName>
</protein>
<dbReference type="KEGG" id="mar:MAE_03080"/>
<name>B0JMW6_MICAN</name>
<accession>B0JMW6</accession>
<dbReference type="HOGENOM" id="CLU_2343540_0_0_3"/>
<organism evidence="2 3">
    <name type="scientific">Microcystis aeruginosa (strain NIES-843 / IAM M-2473)</name>
    <dbReference type="NCBI Taxonomy" id="449447"/>
    <lineage>
        <taxon>Bacteria</taxon>
        <taxon>Bacillati</taxon>
        <taxon>Cyanobacteriota</taxon>
        <taxon>Cyanophyceae</taxon>
        <taxon>Oscillatoriophycideae</taxon>
        <taxon>Chroococcales</taxon>
        <taxon>Microcystaceae</taxon>
        <taxon>Microcystis</taxon>
    </lineage>
</organism>
<evidence type="ECO:0000256" key="1">
    <source>
        <dbReference type="SAM" id="Phobius"/>
    </source>
</evidence>
<proteinExistence type="predicted"/>
<dbReference type="STRING" id="449447.MAE_03080"/>
<feature type="transmembrane region" description="Helical" evidence="1">
    <location>
        <begin position="20"/>
        <end position="47"/>
    </location>
</feature>